<evidence type="ECO:0000313" key="4">
    <source>
        <dbReference type="Proteomes" id="UP001375240"/>
    </source>
</evidence>
<dbReference type="EMBL" id="JAVHNQ010000006">
    <property type="protein sequence ID" value="KAK6344104.1"/>
    <property type="molecule type" value="Genomic_DNA"/>
</dbReference>
<organism evidence="3 4">
    <name type="scientific">Orbilia brochopaga</name>
    <dbReference type="NCBI Taxonomy" id="3140254"/>
    <lineage>
        <taxon>Eukaryota</taxon>
        <taxon>Fungi</taxon>
        <taxon>Dikarya</taxon>
        <taxon>Ascomycota</taxon>
        <taxon>Pezizomycotina</taxon>
        <taxon>Orbiliomycetes</taxon>
        <taxon>Orbiliales</taxon>
        <taxon>Orbiliaceae</taxon>
        <taxon>Orbilia</taxon>
    </lineage>
</organism>
<protein>
    <recommendedName>
        <fullName evidence="2">Peptidase A1 domain-containing protein</fullName>
    </recommendedName>
</protein>
<sequence>MGYSRSSGPAFRGLVLASLALLQSVSLVAAESGLERRQTSQSQYVLMPVKYNLTILGQLDGNLYASILFEPNNQTITLGMNTDSVTWVPEQPASIARFCANSTNTEGCKIAGSVSGYYTPESNVDKTDYFNYTYIEDEDEAGLNATGYWTENTVTVGGVSVDLQIGVAETWNIIPSLGLGLWPTYPPQKGVSYLAALEQQGKIAGQYLSCYDLTDTNDSGTIVFGGVDLHKFSGKFTIWSNFDLPGITTTPGVRVLLGDNATSIPDTGAPQALVNPFTPYVHNIPKL</sequence>
<dbReference type="Gene3D" id="2.40.70.10">
    <property type="entry name" value="Acid Proteases"/>
    <property type="match status" value="1"/>
</dbReference>
<dbReference type="SUPFAM" id="SSF50630">
    <property type="entry name" value="Acid proteases"/>
    <property type="match status" value="1"/>
</dbReference>
<proteinExistence type="predicted"/>
<dbReference type="Proteomes" id="UP001375240">
    <property type="component" value="Unassembled WGS sequence"/>
</dbReference>
<evidence type="ECO:0000313" key="3">
    <source>
        <dbReference type="EMBL" id="KAK6344104.1"/>
    </source>
</evidence>
<reference evidence="3 4" key="1">
    <citation type="submission" date="2019-10" db="EMBL/GenBank/DDBJ databases">
        <authorList>
            <person name="Palmer J.M."/>
        </authorList>
    </citation>
    <scope>NUCLEOTIDE SEQUENCE [LARGE SCALE GENOMIC DNA]</scope>
    <source>
        <strain evidence="3 4">TWF696</strain>
    </source>
</reference>
<dbReference type="AlphaFoldDB" id="A0AAV9ULU6"/>
<gene>
    <name evidence="3" type="ORF">TWF696_007751</name>
</gene>
<comment type="caution">
    <text evidence="3">The sequence shown here is derived from an EMBL/GenBank/DDBJ whole genome shotgun (WGS) entry which is preliminary data.</text>
</comment>
<dbReference type="InterPro" id="IPR033121">
    <property type="entry name" value="PEPTIDASE_A1"/>
</dbReference>
<evidence type="ECO:0000256" key="1">
    <source>
        <dbReference type="SAM" id="SignalP"/>
    </source>
</evidence>
<feature type="signal peptide" evidence="1">
    <location>
        <begin position="1"/>
        <end position="30"/>
    </location>
</feature>
<feature type="chain" id="PRO_5043855328" description="Peptidase A1 domain-containing protein" evidence="1">
    <location>
        <begin position="31"/>
        <end position="287"/>
    </location>
</feature>
<keyword evidence="4" id="KW-1185">Reference proteome</keyword>
<name>A0AAV9ULU6_9PEZI</name>
<dbReference type="Pfam" id="PF00026">
    <property type="entry name" value="Asp"/>
    <property type="match status" value="1"/>
</dbReference>
<dbReference type="InterPro" id="IPR021109">
    <property type="entry name" value="Peptidase_aspartic_dom_sf"/>
</dbReference>
<accession>A0AAV9ULU6</accession>
<keyword evidence="1" id="KW-0732">Signal</keyword>
<feature type="domain" description="Peptidase A1" evidence="2">
    <location>
        <begin position="72"/>
        <end position="238"/>
    </location>
</feature>
<evidence type="ECO:0000259" key="2">
    <source>
        <dbReference type="Pfam" id="PF00026"/>
    </source>
</evidence>